<dbReference type="EMBL" id="KV454304">
    <property type="protein sequence ID" value="ODQ69361.1"/>
    <property type="molecule type" value="Genomic_DNA"/>
</dbReference>
<keyword evidence="4 6" id="KW-1133">Transmembrane helix</keyword>
<keyword evidence="5 6" id="KW-0472">Membrane</keyword>
<dbReference type="PANTHER" id="PTHR11266">
    <property type="entry name" value="PEROXISOMAL MEMBRANE PROTEIN 2, PXMP2 MPV17"/>
    <property type="match status" value="1"/>
</dbReference>
<organism evidence="7 8">
    <name type="scientific">Lipomyces starkeyi NRRL Y-11557</name>
    <dbReference type="NCBI Taxonomy" id="675824"/>
    <lineage>
        <taxon>Eukaryota</taxon>
        <taxon>Fungi</taxon>
        <taxon>Dikarya</taxon>
        <taxon>Ascomycota</taxon>
        <taxon>Saccharomycotina</taxon>
        <taxon>Lipomycetes</taxon>
        <taxon>Lipomycetales</taxon>
        <taxon>Lipomycetaceae</taxon>
        <taxon>Lipomyces</taxon>
    </lineage>
</organism>
<dbReference type="Pfam" id="PF04117">
    <property type="entry name" value="Mpv17_PMP22"/>
    <property type="match status" value="1"/>
</dbReference>
<comment type="subcellular location">
    <subcellularLocation>
        <location evidence="1">Membrane</location>
        <topology evidence="1">Multi-pass membrane protein</topology>
    </subcellularLocation>
</comment>
<evidence type="ECO:0000256" key="4">
    <source>
        <dbReference type="ARBA" id="ARBA00022989"/>
    </source>
</evidence>
<feature type="transmembrane region" description="Helical" evidence="6">
    <location>
        <begin position="7"/>
        <end position="27"/>
    </location>
</feature>
<protein>
    <submittedName>
        <fullName evidence="7">Uncharacterized protein</fullName>
    </submittedName>
</protein>
<feature type="transmembrane region" description="Helical" evidence="6">
    <location>
        <begin position="103"/>
        <end position="128"/>
    </location>
</feature>
<dbReference type="Proteomes" id="UP000094385">
    <property type="component" value="Unassembled WGS sequence"/>
</dbReference>
<accession>A0A1E3PVD0</accession>
<keyword evidence="3 6" id="KW-0812">Transmembrane</keyword>
<dbReference type="GO" id="GO:0016020">
    <property type="term" value="C:membrane"/>
    <property type="evidence" value="ECO:0007669"/>
    <property type="project" value="UniProtKB-SubCell"/>
</dbReference>
<feature type="transmembrane region" description="Helical" evidence="6">
    <location>
        <begin position="174"/>
        <end position="193"/>
    </location>
</feature>
<comment type="similarity">
    <text evidence="2 6">Belongs to the peroxisomal membrane protein PXMP2/4 family.</text>
</comment>
<evidence type="ECO:0000256" key="2">
    <source>
        <dbReference type="ARBA" id="ARBA00006824"/>
    </source>
</evidence>
<evidence type="ECO:0000256" key="5">
    <source>
        <dbReference type="ARBA" id="ARBA00023136"/>
    </source>
</evidence>
<keyword evidence="8" id="KW-1185">Reference proteome</keyword>
<name>A0A1E3PVD0_LIPST</name>
<proteinExistence type="inferred from homology"/>
<feature type="transmembrane region" description="Helical" evidence="6">
    <location>
        <begin position="47"/>
        <end position="65"/>
    </location>
</feature>
<evidence type="ECO:0000256" key="3">
    <source>
        <dbReference type="ARBA" id="ARBA00022692"/>
    </source>
</evidence>
<sequence length="194" mass="21406">MADILKSPYVSATLQATFMNMVSYVVGEVVLSLKDGSGFVVDIDYNALGRLMSWAVVITPVGLLWQQKLDSRFPSTKPKYAIAGGTAATEGDKQPEVYDQLNIFIKVVLSETIFSIFANSAFIAYITYIEHGDLTLTKAKVLNEVPGLWTSSIKVWPLVSYISFGFVPPSKRVAFTSMVALIWSVYVNVFIISK</sequence>
<dbReference type="PANTHER" id="PTHR11266:SF80">
    <property type="entry name" value="PEROXISOMAL MEMBRANE PROTEIN 2"/>
    <property type="match status" value="1"/>
</dbReference>
<dbReference type="GO" id="GO:0005737">
    <property type="term" value="C:cytoplasm"/>
    <property type="evidence" value="ECO:0007669"/>
    <property type="project" value="TreeGrafter"/>
</dbReference>
<evidence type="ECO:0000313" key="8">
    <source>
        <dbReference type="Proteomes" id="UP000094385"/>
    </source>
</evidence>
<reference evidence="7 8" key="1">
    <citation type="journal article" date="2016" name="Proc. Natl. Acad. Sci. U.S.A.">
        <title>Comparative genomics of biotechnologically important yeasts.</title>
        <authorList>
            <person name="Riley R."/>
            <person name="Haridas S."/>
            <person name="Wolfe K.H."/>
            <person name="Lopes M.R."/>
            <person name="Hittinger C.T."/>
            <person name="Goeker M."/>
            <person name="Salamov A.A."/>
            <person name="Wisecaver J.H."/>
            <person name="Long T.M."/>
            <person name="Calvey C.H."/>
            <person name="Aerts A.L."/>
            <person name="Barry K.W."/>
            <person name="Choi C."/>
            <person name="Clum A."/>
            <person name="Coughlan A.Y."/>
            <person name="Deshpande S."/>
            <person name="Douglass A.P."/>
            <person name="Hanson S.J."/>
            <person name="Klenk H.-P."/>
            <person name="LaButti K.M."/>
            <person name="Lapidus A."/>
            <person name="Lindquist E.A."/>
            <person name="Lipzen A.M."/>
            <person name="Meier-Kolthoff J.P."/>
            <person name="Ohm R.A."/>
            <person name="Otillar R.P."/>
            <person name="Pangilinan J.L."/>
            <person name="Peng Y."/>
            <person name="Rokas A."/>
            <person name="Rosa C.A."/>
            <person name="Scheuner C."/>
            <person name="Sibirny A.A."/>
            <person name="Slot J.C."/>
            <person name="Stielow J.B."/>
            <person name="Sun H."/>
            <person name="Kurtzman C.P."/>
            <person name="Blackwell M."/>
            <person name="Grigoriev I.V."/>
            <person name="Jeffries T.W."/>
        </authorList>
    </citation>
    <scope>NUCLEOTIDE SEQUENCE [LARGE SCALE GENOMIC DNA]</scope>
    <source>
        <strain evidence="7 8">NRRL Y-11557</strain>
    </source>
</reference>
<evidence type="ECO:0000313" key="7">
    <source>
        <dbReference type="EMBL" id="ODQ69361.1"/>
    </source>
</evidence>
<dbReference type="OrthoDB" id="10267969at2759"/>
<dbReference type="STRING" id="675824.A0A1E3PVD0"/>
<evidence type="ECO:0000256" key="1">
    <source>
        <dbReference type="ARBA" id="ARBA00004141"/>
    </source>
</evidence>
<evidence type="ECO:0000256" key="6">
    <source>
        <dbReference type="RuleBase" id="RU363053"/>
    </source>
</evidence>
<dbReference type="AlphaFoldDB" id="A0A1E3PVD0"/>
<dbReference type="InterPro" id="IPR007248">
    <property type="entry name" value="Mpv17_PMP22"/>
</dbReference>
<gene>
    <name evidence="7" type="ORF">LIPSTDRAFT_7012</name>
</gene>